<dbReference type="Proteomes" id="UP001150941">
    <property type="component" value="Unassembled WGS sequence"/>
</dbReference>
<keyword evidence="2" id="KW-1185">Reference proteome</keyword>
<reference evidence="1" key="2">
    <citation type="journal article" date="2023" name="IMA Fungus">
        <title>Comparative genomic study of the Penicillium genus elucidates a diverse pangenome and 15 lateral gene transfer events.</title>
        <authorList>
            <person name="Petersen C."/>
            <person name="Sorensen T."/>
            <person name="Nielsen M.R."/>
            <person name="Sondergaard T.E."/>
            <person name="Sorensen J.L."/>
            <person name="Fitzpatrick D.A."/>
            <person name="Frisvad J.C."/>
            <person name="Nielsen K.L."/>
        </authorList>
    </citation>
    <scope>NUCLEOTIDE SEQUENCE</scope>
    <source>
        <strain evidence="1">IBT 19713</strain>
    </source>
</reference>
<reference evidence="1" key="1">
    <citation type="submission" date="2022-11" db="EMBL/GenBank/DDBJ databases">
        <authorList>
            <person name="Petersen C."/>
        </authorList>
    </citation>
    <scope>NUCLEOTIDE SEQUENCE</scope>
    <source>
        <strain evidence="1">IBT 19713</strain>
    </source>
</reference>
<name>A0A9W9NBQ4_9EURO</name>
<comment type="caution">
    <text evidence="1">The sequence shown here is derived from an EMBL/GenBank/DDBJ whole genome shotgun (WGS) entry which is preliminary data.</text>
</comment>
<dbReference type="EMBL" id="JAPQKS010000008">
    <property type="protein sequence ID" value="KAJ5216884.1"/>
    <property type="molecule type" value="Genomic_DNA"/>
</dbReference>
<dbReference type="RefSeq" id="XP_058325755.1">
    <property type="nucleotide sequence ID" value="XM_058479187.1"/>
</dbReference>
<evidence type="ECO:0000313" key="1">
    <source>
        <dbReference type="EMBL" id="KAJ5216884.1"/>
    </source>
</evidence>
<sequence length="139" mass="14271">MISLPLDAGGSPSITLDDVPTSSSWVAIAMVEAVSLSFEERVWSVGAGTLANKVGGLDKLVFVSSTGTALFDAAAGLAMATKPVPLPTEYKFSSLVLIGLKTATPGIDDGSARLELLIVLAMVDANVKPGLLPAGIWEE</sequence>
<organism evidence="1 2">
    <name type="scientific">Penicillium chermesinum</name>
    <dbReference type="NCBI Taxonomy" id="63820"/>
    <lineage>
        <taxon>Eukaryota</taxon>
        <taxon>Fungi</taxon>
        <taxon>Dikarya</taxon>
        <taxon>Ascomycota</taxon>
        <taxon>Pezizomycotina</taxon>
        <taxon>Eurotiomycetes</taxon>
        <taxon>Eurotiomycetidae</taxon>
        <taxon>Eurotiales</taxon>
        <taxon>Aspergillaceae</taxon>
        <taxon>Penicillium</taxon>
    </lineage>
</organism>
<dbReference type="GeneID" id="83206491"/>
<evidence type="ECO:0000313" key="2">
    <source>
        <dbReference type="Proteomes" id="UP001150941"/>
    </source>
</evidence>
<protein>
    <submittedName>
        <fullName evidence="1">Uncharacterized protein</fullName>
    </submittedName>
</protein>
<dbReference type="AlphaFoldDB" id="A0A9W9NBQ4"/>
<proteinExistence type="predicted"/>
<gene>
    <name evidence="1" type="ORF">N7468_009892</name>
</gene>
<accession>A0A9W9NBQ4</accession>